<dbReference type="InterPro" id="IPR036291">
    <property type="entry name" value="NAD(P)-bd_dom_sf"/>
</dbReference>
<dbReference type="AlphaFoldDB" id="A0A6G6Y9Y5"/>
<evidence type="ECO:0000313" key="3">
    <source>
        <dbReference type="Proteomes" id="UP000501568"/>
    </source>
</evidence>
<evidence type="ECO:0000313" key="2">
    <source>
        <dbReference type="EMBL" id="QIG81729.1"/>
    </source>
</evidence>
<reference evidence="2 3" key="1">
    <citation type="submission" date="2020-02" db="EMBL/GenBank/DDBJ databases">
        <authorList>
            <person name="Zheng R.K."/>
            <person name="Sun C.M."/>
        </authorList>
    </citation>
    <scope>NUCLEOTIDE SEQUENCE [LARGE SCALE GENOMIC DNA]</scope>
    <source>
        <strain evidence="3">zrk23</strain>
    </source>
</reference>
<dbReference type="Gene3D" id="3.40.50.720">
    <property type="entry name" value="NAD(P)-binding Rossmann-like Domain"/>
    <property type="match status" value="1"/>
</dbReference>
<gene>
    <name evidence="2" type="ORF">G5C33_01640</name>
</gene>
<dbReference type="InterPro" id="IPR001509">
    <property type="entry name" value="Epimerase_deHydtase"/>
</dbReference>
<evidence type="ECO:0000259" key="1">
    <source>
        <dbReference type="Pfam" id="PF01370"/>
    </source>
</evidence>
<name>A0A6G6Y9Y5_9SPHN</name>
<keyword evidence="3" id="KW-1185">Reference proteome</keyword>
<dbReference type="GO" id="GO:0004029">
    <property type="term" value="F:aldehyde dehydrogenase (NAD+) activity"/>
    <property type="evidence" value="ECO:0007669"/>
    <property type="project" value="TreeGrafter"/>
</dbReference>
<dbReference type="SUPFAM" id="SSF51735">
    <property type="entry name" value="NAD(P)-binding Rossmann-fold domains"/>
    <property type="match status" value="1"/>
</dbReference>
<feature type="domain" description="NAD-dependent epimerase/dehydratase" evidence="1">
    <location>
        <begin position="3"/>
        <end position="73"/>
    </location>
</feature>
<protein>
    <submittedName>
        <fullName evidence="2">SDR family oxidoreductase</fullName>
    </submittedName>
</protein>
<sequence>MRVFLTGATGFIGSAVVLELIEAGHQVVGMTRSDEGASRLRAAGAQAHRGALEDTESLKRGASSADAVIHCAFDDFSDFVASCEKDRRAIEAIGSVLAGSERPMIVTSVIAAGLTNPGDLAKEDVVSTKFTGPRVSEAAGRELADMSVNVSFVRLPQVHTIVKQGLVTWLVGLLKAKGVSAYAGDGSNRWPAVHLSDLAPLYVLALERQVRGACYNAVAEEGIALRDIAETIGRAYGVPTVSLPPEDAAGHFGWLSTFVTLDMPASSALTRELLSWEPTGPGLLSDLQTPQPS</sequence>
<proteinExistence type="predicted"/>
<dbReference type="EMBL" id="CP049109">
    <property type="protein sequence ID" value="QIG81729.1"/>
    <property type="molecule type" value="Genomic_DNA"/>
</dbReference>
<dbReference type="InterPro" id="IPR051783">
    <property type="entry name" value="NAD(P)-dependent_oxidoreduct"/>
</dbReference>
<dbReference type="Pfam" id="PF01370">
    <property type="entry name" value="Epimerase"/>
    <property type="match status" value="1"/>
</dbReference>
<dbReference type="GO" id="GO:0005737">
    <property type="term" value="C:cytoplasm"/>
    <property type="evidence" value="ECO:0007669"/>
    <property type="project" value="TreeGrafter"/>
</dbReference>
<dbReference type="Proteomes" id="UP000501568">
    <property type="component" value="Chromosome"/>
</dbReference>
<dbReference type="PANTHER" id="PTHR48079:SF9">
    <property type="entry name" value="PUTATIVE-RELATED"/>
    <property type="match status" value="1"/>
</dbReference>
<dbReference type="CDD" id="cd05262">
    <property type="entry name" value="SDR_a7"/>
    <property type="match status" value="1"/>
</dbReference>
<dbReference type="KEGG" id="spzr:G5C33_01640"/>
<dbReference type="PANTHER" id="PTHR48079">
    <property type="entry name" value="PROTEIN YEEZ"/>
    <property type="match status" value="1"/>
</dbReference>
<accession>A0A6G6Y9Y5</accession>
<organism evidence="2 3">
    <name type="scientific">Stakelama tenebrarum</name>
    <dbReference type="NCBI Taxonomy" id="2711215"/>
    <lineage>
        <taxon>Bacteria</taxon>
        <taxon>Pseudomonadati</taxon>
        <taxon>Pseudomonadota</taxon>
        <taxon>Alphaproteobacteria</taxon>
        <taxon>Sphingomonadales</taxon>
        <taxon>Sphingomonadaceae</taxon>
        <taxon>Stakelama</taxon>
    </lineage>
</organism>